<dbReference type="Proteomes" id="UP000091857">
    <property type="component" value="Chromosome 8"/>
</dbReference>
<gene>
    <name evidence="1" type="ORF">MANES_08G124100v8</name>
</gene>
<keyword evidence="2" id="KW-1185">Reference proteome</keyword>
<name>A0ACB7HAG3_MANES</name>
<protein>
    <submittedName>
        <fullName evidence="1">Uncharacterized protein</fullName>
    </submittedName>
</protein>
<accession>A0ACB7HAG3</accession>
<dbReference type="EMBL" id="CM004394">
    <property type="protein sequence ID" value="KAG8649693.1"/>
    <property type="molecule type" value="Genomic_DNA"/>
</dbReference>
<organism evidence="1 2">
    <name type="scientific">Manihot esculenta</name>
    <name type="common">Cassava</name>
    <name type="synonym">Jatropha manihot</name>
    <dbReference type="NCBI Taxonomy" id="3983"/>
    <lineage>
        <taxon>Eukaryota</taxon>
        <taxon>Viridiplantae</taxon>
        <taxon>Streptophyta</taxon>
        <taxon>Embryophyta</taxon>
        <taxon>Tracheophyta</taxon>
        <taxon>Spermatophyta</taxon>
        <taxon>Magnoliopsida</taxon>
        <taxon>eudicotyledons</taxon>
        <taxon>Gunneridae</taxon>
        <taxon>Pentapetalae</taxon>
        <taxon>rosids</taxon>
        <taxon>fabids</taxon>
        <taxon>Malpighiales</taxon>
        <taxon>Euphorbiaceae</taxon>
        <taxon>Crotonoideae</taxon>
        <taxon>Manihoteae</taxon>
        <taxon>Manihot</taxon>
    </lineage>
</organism>
<proteinExistence type="predicted"/>
<evidence type="ECO:0000313" key="1">
    <source>
        <dbReference type="EMBL" id="KAG8649693.1"/>
    </source>
</evidence>
<comment type="caution">
    <text evidence="1">The sequence shown here is derived from an EMBL/GenBank/DDBJ whole genome shotgun (WGS) entry which is preliminary data.</text>
</comment>
<evidence type="ECO:0000313" key="2">
    <source>
        <dbReference type="Proteomes" id="UP000091857"/>
    </source>
</evidence>
<reference evidence="2" key="1">
    <citation type="journal article" date="2016" name="Nat. Biotechnol.">
        <title>Sequencing wild and cultivated cassava and related species reveals extensive interspecific hybridization and genetic diversity.</title>
        <authorList>
            <person name="Bredeson J.V."/>
            <person name="Lyons J.B."/>
            <person name="Prochnik S.E."/>
            <person name="Wu G.A."/>
            <person name="Ha C.M."/>
            <person name="Edsinger-Gonzales E."/>
            <person name="Grimwood J."/>
            <person name="Schmutz J."/>
            <person name="Rabbi I.Y."/>
            <person name="Egesi C."/>
            <person name="Nauluvula P."/>
            <person name="Lebot V."/>
            <person name="Ndunguru J."/>
            <person name="Mkamilo G."/>
            <person name="Bart R.S."/>
            <person name="Setter T.L."/>
            <person name="Gleadow R.M."/>
            <person name="Kulakow P."/>
            <person name="Ferguson M.E."/>
            <person name="Rounsley S."/>
            <person name="Rokhsar D.S."/>
        </authorList>
    </citation>
    <scope>NUCLEOTIDE SEQUENCE [LARGE SCALE GENOMIC DNA]</scope>
    <source>
        <strain evidence="2">cv. AM560-2</strain>
    </source>
</reference>
<sequence>MEETEKQLLLSRSEPNAHGVQHFLPSSDSLSTPAVVLSTMVAICGTLAVGCATGYSSPARTGIMEELGLSVAAYSIFGSVVTVGGMLGSLITGTVSDLIGRRYTMWVSDFFFIIGWLAIAFSQGAWLLDLGRLLVGIGIGITLFVVPVYIVEITPKNIRGGFTSAYQFMASCGLSLIYFIGTVVSWRTLALIGALPCALQTIGIFFIPESPRWLAKVGQEKELEVTLQHLRGKTADISQEAAEIISYTKTFQGHSQTRFLELFQWRYAHTLIVGVGMLLFQQFGGINAIAYYATSIFEKADFSSNVGLISMAIVQIPATAVSVLLTDKCGRRPLLMVSASGMCLSCFVIGMAFCLQDPRKEIGISPILVYISVLEHFSYSVDFAAQLFCSLQRWCQRPRGECWKNYKLQLLTFLQ</sequence>